<dbReference type="Pfam" id="PF00149">
    <property type="entry name" value="Metallophos"/>
    <property type="match status" value="1"/>
</dbReference>
<gene>
    <name evidence="2" type="ORF">DF3PB_1000008</name>
</gene>
<dbReference type="CDD" id="cd00144">
    <property type="entry name" value="MPP_PPP_family"/>
    <property type="match status" value="1"/>
</dbReference>
<dbReference type="PANTHER" id="PTHR42850">
    <property type="entry name" value="METALLOPHOSPHOESTERASE"/>
    <property type="match status" value="1"/>
</dbReference>
<dbReference type="PRINTS" id="PR00114">
    <property type="entry name" value="STPHPHTASE"/>
</dbReference>
<dbReference type="InterPro" id="IPR050126">
    <property type="entry name" value="Ap4A_hydrolase"/>
</dbReference>
<evidence type="ECO:0000259" key="1">
    <source>
        <dbReference type="Pfam" id="PF00149"/>
    </source>
</evidence>
<dbReference type="PANTHER" id="PTHR42850:SF4">
    <property type="entry name" value="ZINC-DEPENDENT ENDOPOLYPHOSPHATASE"/>
    <property type="match status" value="1"/>
</dbReference>
<dbReference type="InterPro" id="IPR006186">
    <property type="entry name" value="Ser/Thr-sp_prot-phosphatase"/>
</dbReference>
<name>A0A380T9T2_9ZZZZ</name>
<dbReference type="SUPFAM" id="SSF56300">
    <property type="entry name" value="Metallo-dependent phosphatases"/>
    <property type="match status" value="1"/>
</dbReference>
<dbReference type="EMBL" id="UIDG01000003">
    <property type="protein sequence ID" value="SUS03561.1"/>
    <property type="molecule type" value="Genomic_DNA"/>
</dbReference>
<protein>
    <submittedName>
        <fullName evidence="2">Metallophosphoesterase</fullName>
    </submittedName>
</protein>
<dbReference type="AlphaFoldDB" id="A0A380T9T2"/>
<organism evidence="2">
    <name type="scientific">metagenome</name>
    <dbReference type="NCBI Taxonomy" id="256318"/>
    <lineage>
        <taxon>unclassified sequences</taxon>
        <taxon>metagenomes</taxon>
    </lineage>
</organism>
<reference evidence="2" key="1">
    <citation type="submission" date="2018-07" db="EMBL/GenBank/DDBJ databases">
        <authorList>
            <person name="Quirk P.G."/>
            <person name="Krulwich T.A."/>
        </authorList>
    </citation>
    <scope>NUCLEOTIDE SEQUENCE</scope>
</reference>
<dbReference type="GO" id="GO:0005737">
    <property type="term" value="C:cytoplasm"/>
    <property type="evidence" value="ECO:0007669"/>
    <property type="project" value="TreeGrafter"/>
</dbReference>
<dbReference type="GO" id="GO:0016791">
    <property type="term" value="F:phosphatase activity"/>
    <property type="evidence" value="ECO:0007669"/>
    <property type="project" value="TreeGrafter"/>
</dbReference>
<proteinExistence type="predicted"/>
<dbReference type="GO" id="GO:0008803">
    <property type="term" value="F:bis(5'-nucleosyl)-tetraphosphatase (symmetrical) activity"/>
    <property type="evidence" value="ECO:0007669"/>
    <property type="project" value="TreeGrafter"/>
</dbReference>
<sequence length="265" mass="30220">MIEEMFARHKIRQLFGPRQRVTVDNAQVPDGVRVYAVGDIHGRNDLLERLHGRIAQDARSLTAGVRPIVVYLGDYVDRGLHSREVIDLLLDQPLAGFETHYLKGNHDQQLLDFLATPASGANWMRYGGDATLYSYGVRFPKDQPRAFHLKLMSDQLREIIPERHLAFFQGLKLTYQAGDYLFVHAGIHPEKRMEDQSVDDMLWIREEFLESDADLGKVVVHGHSVSDLPEVRDNRIGVDTGAVFSNRLSCLVLEGSRRRFLSTRD</sequence>
<dbReference type="InterPro" id="IPR004843">
    <property type="entry name" value="Calcineurin-like_PHP"/>
</dbReference>
<dbReference type="Gene3D" id="3.60.21.10">
    <property type="match status" value="1"/>
</dbReference>
<dbReference type="GO" id="GO:0110154">
    <property type="term" value="P:RNA decapping"/>
    <property type="evidence" value="ECO:0007669"/>
    <property type="project" value="TreeGrafter"/>
</dbReference>
<feature type="domain" description="Calcineurin-like phosphoesterase" evidence="1">
    <location>
        <begin position="33"/>
        <end position="227"/>
    </location>
</feature>
<dbReference type="InterPro" id="IPR029052">
    <property type="entry name" value="Metallo-depent_PP-like"/>
</dbReference>
<accession>A0A380T9T2</accession>
<evidence type="ECO:0000313" key="2">
    <source>
        <dbReference type="EMBL" id="SUS03561.1"/>
    </source>
</evidence>